<dbReference type="Proteomes" id="UP000693981">
    <property type="component" value="Unassembled WGS sequence"/>
</dbReference>
<organism evidence="11 12">
    <name type="scientific">Phytophthora boehmeriae</name>
    <dbReference type="NCBI Taxonomy" id="109152"/>
    <lineage>
        <taxon>Eukaryota</taxon>
        <taxon>Sar</taxon>
        <taxon>Stramenopiles</taxon>
        <taxon>Oomycota</taxon>
        <taxon>Peronosporomycetes</taxon>
        <taxon>Peronosporales</taxon>
        <taxon>Peronosporaceae</taxon>
        <taxon>Phytophthora</taxon>
    </lineage>
</organism>
<feature type="region of interest" description="Disordered" evidence="9">
    <location>
        <begin position="700"/>
        <end position="729"/>
    </location>
</feature>
<feature type="compositionally biased region" description="Acidic residues" evidence="9">
    <location>
        <begin position="701"/>
        <end position="711"/>
    </location>
</feature>
<feature type="region of interest" description="Disordered" evidence="9">
    <location>
        <begin position="1"/>
        <end position="91"/>
    </location>
</feature>
<evidence type="ECO:0000256" key="2">
    <source>
        <dbReference type="ARBA" id="ARBA00022692"/>
    </source>
</evidence>
<keyword evidence="6 8" id="KW-0472">Membrane</keyword>
<feature type="transmembrane region" description="Helical" evidence="8">
    <location>
        <begin position="624"/>
        <end position="650"/>
    </location>
</feature>
<dbReference type="InterPro" id="IPR001594">
    <property type="entry name" value="Palmitoyltrfase_DHHC"/>
</dbReference>
<comment type="subcellular location">
    <subcellularLocation>
        <location evidence="1">Membrane</location>
        <topology evidence="1">Multi-pass membrane protein</topology>
    </subcellularLocation>
</comment>
<evidence type="ECO:0000256" key="5">
    <source>
        <dbReference type="ARBA" id="ARBA00023043"/>
    </source>
</evidence>
<keyword evidence="5 7" id="KW-0040">ANK repeat</keyword>
<dbReference type="Pfam" id="PF01529">
    <property type="entry name" value="DHHC"/>
    <property type="match status" value="1"/>
</dbReference>
<name>A0A8T1VXK7_9STRA</name>
<dbReference type="GO" id="GO:0000139">
    <property type="term" value="C:Golgi membrane"/>
    <property type="evidence" value="ECO:0007669"/>
    <property type="project" value="TreeGrafter"/>
</dbReference>
<keyword evidence="12" id="KW-1185">Reference proteome</keyword>
<feature type="repeat" description="ANK" evidence="7">
    <location>
        <begin position="361"/>
        <end position="393"/>
    </location>
</feature>
<reference evidence="11" key="1">
    <citation type="submission" date="2021-02" db="EMBL/GenBank/DDBJ databases">
        <authorList>
            <person name="Palmer J.M."/>
        </authorList>
    </citation>
    <scope>NUCLEOTIDE SEQUENCE</scope>
    <source>
        <strain evidence="11">SCRP23</strain>
    </source>
</reference>
<feature type="transmembrane region" description="Helical" evidence="8">
    <location>
        <begin position="464"/>
        <end position="486"/>
    </location>
</feature>
<evidence type="ECO:0000256" key="6">
    <source>
        <dbReference type="ARBA" id="ARBA00023136"/>
    </source>
</evidence>
<sequence length="729" mass="79995">MRTAPNGDAATERTPLIQAPVSSSGSVPSAPLLSPSYAASSPSSSAFSPFAVKDNEEPLEASPPRSGNLTSLLSQQEEAEEPQSDEEEASESQYAYFASPAKVLGSACVKGDFYQAQSAVEMAISKAAGAGERQEEEEKKVEREQTLETKRRVADSVFRLLTVHEARHQMNALHLAVLYDHPTVVTYLVSVANKYFPTNREALRDKKRHIHLHRQQRGRQTNGHGSQECADDTHSNSSTEQEQQQELTCGTLQDFLDSRCGDSKHRATALMLCTSVACATSLIDYGASLDAINSSGMTALHYAASTGNAAFVSLLVHRGANVNQTDSRGATALHWAVFEGFQYTAMLLVGYKANQKICDSEKQTPLMIASALGDAFLAKQLVVEGAPLTAKDKHGRTAMDIARQGAHFDTARALKAGSSDRLVAWASRKGASVVFFFGMVLSTATLSLMFAVPCIPPQTPSQIIRYQTIGLVLLAFTCIMYVYVCLKDPGYVPRSKRPAYELLATESNSVPCPTCVTRKPVRSKHCSACRRCVHRFDHHCPWINNCVGIGNHRSFLIFLITLSSFCFSIGMLSLYILLGHAPLHPAAPNVEDTSFSVQWPWRWLQPPHWALEVADHPNSESSTVLLHVIHGALLLCSTVFGLPTATLLMLQLRNVSRNLTTNEVFNKDKYPYLKTPLDEFYNPFDRGCANNFADVCRGEVPTEDEDEDESVDTMSSGLQEHDIISVSER</sequence>
<comment type="similarity">
    <text evidence="8">Belongs to the DHHC palmitoyltransferase family.</text>
</comment>
<evidence type="ECO:0000256" key="9">
    <source>
        <dbReference type="SAM" id="MobiDB-lite"/>
    </source>
</evidence>
<keyword evidence="3" id="KW-0677">Repeat</keyword>
<dbReference type="OrthoDB" id="331948at2759"/>
<evidence type="ECO:0000313" key="11">
    <source>
        <dbReference type="EMBL" id="KAG7385676.1"/>
    </source>
</evidence>
<accession>A0A8T1VXK7</accession>
<feature type="transmembrane region" description="Helical" evidence="8">
    <location>
        <begin position="555"/>
        <end position="578"/>
    </location>
</feature>
<evidence type="ECO:0000256" key="7">
    <source>
        <dbReference type="PROSITE-ProRule" id="PRU00023"/>
    </source>
</evidence>
<dbReference type="GO" id="GO:0019706">
    <property type="term" value="F:protein-cysteine S-palmitoyltransferase activity"/>
    <property type="evidence" value="ECO:0007669"/>
    <property type="project" value="UniProtKB-EC"/>
</dbReference>
<dbReference type="PROSITE" id="PS50297">
    <property type="entry name" value="ANK_REP_REGION"/>
    <property type="match status" value="1"/>
</dbReference>
<feature type="domain" description="Palmitoyltransferase DHHC" evidence="10">
    <location>
        <begin position="509"/>
        <end position="667"/>
    </location>
</feature>
<dbReference type="PANTHER" id="PTHR24161">
    <property type="entry name" value="ANK_REP_REGION DOMAIN-CONTAINING PROTEIN-RELATED"/>
    <property type="match status" value="1"/>
</dbReference>
<feature type="transmembrane region" description="Helical" evidence="8">
    <location>
        <begin position="431"/>
        <end position="452"/>
    </location>
</feature>
<evidence type="ECO:0000256" key="3">
    <source>
        <dbReference type="ARBA" id="ARBA00022737"/>
    </source>
</evidence>
<evidence type="ECO:0000256" key="4">
    <source>
        <dbReference type="ARBA" id="ARBA00022989"/>
    </source>
</evidence>
<feature type="region of interest" description="Disordered" evidence="9">
    <location>
        <begin position="213"/>
        <end position="244"/>
    </location>
</feature>
<comment type="catalytic activity">
    <reaction evidence="8">
        <text>L-cysteinyl-[protein] + hexadecanoyl-CoA = S-hexadecanoyl-L-cysteinyl-[protein] + CoA</text>
        <dbReference type="Rhea" id="RHEA:36683"/>
        <dbReference type="Rhea" id="RHEA-COMP:10131"/>
        <dbReference type="Rhea" id="RHEA-COMP:11032"/>
        <dbReference type="ChEBI" id="CHEBI:29950"/>
        <dbReference type="ChEBI" id="CHEBI:57287"/>
        <dbReference type="ChEBI" id="CHEBI:57379"/>
        <dbReference type="ChEBI" id="CHEBI:74151"/>
        <dbReference type="EC" id="2.3.1.225"/>
    </reaction>
</comment>
<feature type="compositionally biased region" description="Low complexity" evidence="9">
    <location>
        <begin position="19"/>
        <end position="51"/>
    </location>
</feature>
<evidence type="ECO:0000259" key="10">
    <source>
        <dbReference type="Pfam" id="PF01529"/>
    </source>
</evidence>
<dbReference type="EMBL" id="JAGDFL010000541">
    <property type="protein sequence ID" value="KAG7385676.1"/>
    <property type="molecule type" value="Genomic_DNA"/>
</dbReference>
<comment type="caution">
    <text evidence="11">The sequence shown here is derived from an EMBL/GenBank/DDBJ whole genome shotgun (WGS) entry which is preliminary data.</text>
</comment>
<evidence type="ECO:0000256" key="1">
    <source>
        <dbReference type="ARBA" id="ARBA00004141"/>
    </source>
</evidence>
<keyword evidence="2 8" id="KW-0812">Transmembrane</keyword>
<dbReference type="PROSITE" id="PS50088">
    <property type="entry name" value="ANK_REPEAT"/>
    <property type="match status" value="2"/>
</dbReference>
<protein>
    <recommendedName>
        <fullName evidence="8">Palmitoyltransferase</fullName>
        <ecNumber evidence="8">2.3.1.225</ecNumber>
    </recommendedName>
</protein>
<evidence type="ECO:0000256" key="8">
    <source>
        <dbReference type="RuleBase" id="RU079119"/>
    </source>
</evidence>
<gene>
    <name evidence="11" type="ORF">PHYBOEH_008957</name>
</gene>
<evidence type="ECO:0000313" key="12">
    <source>
        <dbReference type="Proteomes" id="UP000693981"/>
    </source>
</evidence>
<keyword evidence="8" id="KW-0808">Transferase</keyword>
<feature type="compositionally biased region" description="Acidic residues" evidence="9">
    <location>
        <begin position="77"/>
        <end position="90"/>
    </location>
</feature>
<dbReference type="EC" id="2.3.1.225" evidence="8"/>
<proteinExistence type="inferred from homology"/>
<feature type="repeat" description="ANK" evidence="7">
    <location>
        <begin position="295"/>
        <end position="327"/>
    </location>
</feature>
<feature type="compositionally biased region" description="Basic and acidic residues" evidence="9">
    <location>
        <begin position="719"/>
        <end position="729"/>
    </location>
</feature>
<dbReference type="SMART" id="SM00248">
    <property type="entry name" value="ANK"/>
    <property type="match status" value="6"/>
</dbReference>
<keyword evidence="8" id="KW-0012">Acyltransferase</keyword>
<dbReference type="PANTHER" id="PTHR24161:SF17">
    <property type="entry name" value="PALMITOYLTRANSFERASE"/>
    <property type="match status" value="1"/>
</dbReference>
<dbReference type="PROSITE" id="PS50216">
    <property type="entry name" value="DHHC"/>
    <property type="match status" value="1"/>
</dbReference>
<comment type="domain">
    <text evidence="8">The DHHC domain is required for palmitoyltransferase activity.</text>
</comment>
<dbReference type="Pfam" id="PF12796">
    <property type="entry name" value="Ank_2"/>
    <property type="match status" value="1"/>
</dbReference>
<keyword evidence="4 8" id="KW-1133">Transmembrane helix</keyword>
<dbReference type="AlphaFoldDB" id="A0A8T1VXK7"/>
<dbReference type="InterPro" id="IPR002110">
    <property type="entry name" value="Ankyrin_rpt"/>
</dbReference>